<evidence type="ECO:0000313" key="2">
    <source>
        <dbReference type="EMBL" id="HHE04694.1"/>
    </source>
</evidence>
<name>A0A7C5HFM9_UNCW3</name>
<dbReference type="InterPro" id="IPR052548">
    <property type="entry name" value="Type_VII_TA_antitoxin"/>
</dbReference>
<dbReference type="Proteomes" id="UP000886110">
    <property type="component" value="Unassembled WGS sequence"/>
</dbReference>
<sequence>MLYKEIIALFKKKLKEVYGENLVDIILYGSYARGEQEEGSDIDLFVLLKEINDFWKEVHKIADIAFEISEIFDYKIFISAIPETIDEFQNKVTPLFLNIKREGIRV</sequence>
<dbReference type="CDD" id="cd05403">
    <property type="entry name" value="NT_KNTase_like"/>
    <property type="match status" value="1"/>
</dbReference>
<organism evidence="2">
    <name type="scientific">candidate division WOR-3 bacterium</name>
    <dbReference type="NCBI Taxonomy" id="2052148"/>
    <lineage>
        <taxon>Bacteria</taxon>
        <taxon>Bacteria division WOR-3</taxon>
    </lineage>
</organism>
<dbReference type="EMBL" id="DRTB01000096">
    <property type="protein sequence ID" value="HHE04694.1"/>
    <property type="molecule type" value="Genomic_DNA"/>
</dbReference>
<reference evidence="2" key="1">
    <citation type="journal article" date="2020" name="mSystems">
        <title>Genome- and Community-Level Interaction Insights into Carbon Utilization and Element Cycling Functions of Hydrothermarchaeota in Hydrothermal Sediment.</title>
        <authorList>
            <person name="Zhou Z."/>
            <person name="Liu Y."/>
            <person name="Xu W."/>
            <person name="Pan J."/>
            <person name="Luo Z.H."/>
            <person name="Li M."/>
        </authorList>
    </citation>
    <scope>NUCLEOTIDE SEQUENCE [LARGE SCALE GENOMIC DNA]</scope>
    <source>
        <strain evidence="2">HyVt-74</strain>
    </source>
</reference>
<protein>
    <submittedName>
        <fullName evidence="2">Nucleotidyltransferase domain-containing protein</fullName>
    </submittedName>
</protein>
<proteinExistence type="predicted"/>
<dbReference type="PANTHER" id="PTHR33933:SF1">
    <property type="entry name" value="PROTEIN ADENYLYLTRANSFERASE MNTA-RELATED"/>
    <property type="match status" value="1"/>
</dbReference>
<evidence type="ECO:0000259" key="1">
    <source>
        <dbReference type="Pfam" id="PF01909"/>
    </source>
</evidence>
<gene>
    <name evidence="2" type="ORF">ENL19_01370</name>
</gene>
<dbReference type="GO" id="GO:0016779">
    <property type="term" value="F:nucleotidyltransferase activity"/>
    <property type="evidence" value="ECO:0007669"/>
    <property type="project" value="InterPro"/>
</dbReference>
<dbReference type="Pfam" id="PF01909">
    <property type="entry name" value="NTP_transf_2"/>
    <property type="match status" value="1"/>
</dbReference>
<dbReference type="Gene3D" id="3.30.460.10">
    <property type="entry name" value="Beta Polymerase, domain 2"/>
    <property type="match status" value="1"/>
</dbReference>
<dbReference type="PANTHER" id="PTHR33933">
    <property type="entry name" value="NUCLEOTIDYLTRANSFERASE"/>
    <property type="match status" value="1"/>
</dbReference>
<dbReference type="SUPFAM" id="SSF81301">
    <property type="entry name" value="Nucleotidyltransferase"/>
    <property type="match status" value="1"/>
</dbReference>
<dbReference type="InterPro" id="IPR002934">
    <property type="entry name" value="Polymerase_NTP_transf_dom"/>
</dbReference>
<feature type="domain" description="Polymerase nucleotidyl transferase" evidence="1">
    <location>
        <begin position="10"/>
        <end position="83"/>
    </location>
</feature>
<comment type="caution">
    <text evidence="2">The sequence shown here is derived from an EMBL/GenBank/DDBJ whole genome shotgun (WGS) entry which is preliminary data.</text>
</comment>
<dbReference type="InterPro" id="IPR043519">
    <property type="entry name" value="NT_sf"/>
</dbReference>
<dbReference type="AlphaFoldDB" id="A0A7C5HFM9"/>
<accession>A0A7C5HFM9</accession>